<evidence type="ECO:0000313" key="2">
    <source>
        <dbReference type="EMBL" id="UUI75669.1"/>
    </source>
</evidence>
<name>A0ABY5L1A8_9CELL</name>
<dbReference type="Pfam" id="PF11716">
    <property type="entry name" value="MDMPI_N"/>
    <property type="match status" value="1"/>
</dbReference>
<sequence>MSLTADPTHPRALALRSAYARAVDRLVLLAQGLDPEGAATPVPATPGWSAHDLLAHLAGAATDVVSGRMDGAPGPAWTARHVAEGSSRTTAALAAQLADAAAAVPDGVYGSASPTPVWDLIVHEADLLEALGRPRQPEDAWRALLAHTVRHLGAVRGAEGVLVTTENRWALGPAGAHVRLDADDYELARVVYSRRSRRQVGALTDAPGPVESLQVFGLRDDDLPA</sequence>
<keyword evidence="3" id="KW-1185">Reference proteome</keyword>
<dbReference type="SUPFAM" id="SSF109854">
    <property type="entry name" value="DinB/YfiT-like putative metalloenzymes"/>
    <property type="match status" value="1"/>
</dbReference>
<evidence type="ECO:0000313" key="3">
    <source>
        <dbReference type="Proteomes" id="UP001316189"/>
    </source>
</evidence>
<organism evidence="2 3">
    <name type="scientific">Cellulomonas chengniuliangii</name>
    <dbReference type="NCBI Taxonomy" id="2968084"/>
    <lineage>
        <taxon>Bacteria</taxon>
        <taxon>Bacillati</taxon>
        <taxon>Actinomycetota</taxon>
        <taxon>Actinomycetes</taxon>
        <taxon>Micrococcales</taxon>
        <taxon>Cellulomonadaceae</taxon>
        <taxon>Cellulomonas</taxon>
    </lineage>
</organism>
<keyword evidence="2" id="KW-0413">Isomerase</keyword>
<dbReference type="Proteomes" id="UP001316189">
    <property type="component" value="Chromosome"/>
</dbReference>
<dbReference type="Gene3D" id="1.20.120.450">
    <property type="entry name" value="dinb family like domain"/>
    <property type="match status" value="1"/>
</dbReference>
<protein>
    <submittedName>
        <fullName evidence="2">Maleylpyruvate isomerase N-terminal domain-containing protein</fullName>
    </submittedName>
</protein>
<dbReference type="EMBL" id="CP101988">
    <property type="protein sequence ID" value="UUI75669.1"/>
    <property type="molecule type" value="Genomic_DNA"/>
</dbReference>
<gene>
    <name evidence="2" type="ORF">NP064_01745</name>
</gene>
<evidence type="ECO:0000259" key="1">
    <source>
        <dbReference type="Pfam" id="PF11716"/>
    </source>
</evidence>
<dbReference type="RefSeq" id="WP_227568241.1">
    <property type="nucleotide sequence ID" value="NZ_CP101988.1"/>
</dbReference>
<proteinExistence type="predicted"/>
<accession>A0ABY5L1A8</accession>
<dbReference type="InterPro" id="IPR024344">
    <property type="entry name" value="MDMPI_metal-binding"/>
</dbReference>
<reference evidence="2 3" key="1">
    <citation type="submission" date="2022-07" db="EMBL/GenBank/DDBJ databases">
        <title>Novel species in genus cellulomonas.</title>
        <authorList>
            <person name="Ye L."/>
        </authorList>
    </citation>
    <scope>NUCLEOTIDE SEQUENCE [LARGE SCALE GENOMIC DNA]</scope>
    <source>
        <strain evidence="3">zg-Y338</strain>
    </source>
</reference>
<dbReference type="InterPro" id="IPR034660">
    <property type="entry name" value="DinB/YfiT-like"/>
</dbReference>
<dbReference type="GO" id="GO:0016853">
    <property type="term" value="F:isomerase activity"/>
    <property type="evidence" value="ECO:0007669"/>
    <property type="project" value="UniProtKB-KW"/>
</dbReference>
<feature type="domain" description="Mycothiol-dependent maleylpyruvate isomerase metal-binding" evidence="1">
    <location>
        <begin position="20"/>
        <end position="108"/>
    </location>
</feature>